<reference evidence="2 3" key="1">
    <citation type="submission" date="2016-09" db="EMBL/GenBank/DDBJ databases">
        <authorList>
            <person name="Capua I."/>
            <person name="De Benedictis P."/>
            <person name="Joannis T."/>
            <person name="Lombin L.H."/>
            <person name="Cattoli G."/>
        </authorList>
    </citation>
    <scope>NUCLEOTIDE SEQUENCE [LARGE SCALE GENOMIC DNA]</scope>
    <source>
        <strain evidence="2 3">IMI 309357</strain>
    </source>
</reference>
<protein>
    <submittedName>
        <fullName evidence="2">Uncharacterized protein</fullName>
    </submittedName>
</protein>
<proteinExistence type="predicted"/>
<dbReference type="EMBL" id="MJBS01000012">
    <property type="protein sequence ID" value="OHF02538.1"/>
    <property type="molecule type" value="Genomic_DNA"/>
</dbReference>
<dbReference type="Proteomes" id="UP000176998">
    <property type="component" value="Unassembled WGS sequence"/>
</dbReference>
<keyword evidence="3" id="KW-1185">Reference proteome</keyword>
<feature type="region of interest" description="Disordered" evidence="1">
    <location>
        <begin position="19"/>
        <end position="56"/>
    </location>
</feature>
<name>A0A1G4BML0_9PEZI</name>
<organism evidence="2 3">
    <name type="scientific">Colletotrichum orchidophilum</name>
    <dbReference type="NCBI Taxonomy" id="1209926"/>
    <lineage>
        <taxon>Eukaryota</taxon>
        <taxon>Fungi</taxon>
        <taxon>Dikarya</taxon>
        <taxon>Ascomycota</taxon>
        <taxon>Pezizomycotina</taxon>
        <taxon>Sordariomycetes</taxon>
        <taxon>Hypocreomycetidae</taxon>
        <taxon>Glomerellales</taxon>
        <taxon>Glomerellaceae</taxon>
        <taxon>Colletotrichum</taxon>
    </lineage>
</organism>
<gene>
    <name evidence="2" type="ORF">CORC01_02233</name>
</gene>
<evidence type="ECO:0000313" key="2">
    <source>
        <dbReference type="EMBL" id="OHF02538.1"/>
    </source>
</evidence>
<comment type="caution">
    <text evidence="2">The sequence shown here is derived from an EMBL/GenBank/DDBJ whole genome shotgun (WGS) entry which is preliminary data.</text>
</comment>
<dbReference type="AlphaFoldDB" id="A0A1G4BML0"/>
<dbReference type="GeneID" id="34555394"/>
<evidence type="ECO:0000313" key="3">
    <source>
        <dbReference type="Proteomes" id="UP000176998"/>
    </source>
</evidence>
<sequence>MQGRVPSVDPLPAVQLLRAASPVGTHLPSASPSSTPNERRFQGDGNKVFPSSPAAG</sequence>
<dbReference type="RefSeq" id="XP_022479678.1">
    <property type="nucleotide sequence ID" value="XM_022613884.1"/>
</dbReference>
<accession>A0A1G4BML0</accession>
<evidence type="ECO:0000256" key="1">
    <source>
        <dbReference type="SAM" id="MobiDB-lite"/>
    </source>
</evidence>